<comment type="caution">
    <text evidence="1">The sequence shown here is derived from an EMBL/GenBank/DDBJ whole genome shotgun (WGS) entry which is preliminary data.</text>
</comment>
<proteinExistence type="predicted"/>
<protein>
    <recommendedName>
        <fullName evidence="3">HNH endonuclease</fullName>
    </recommendedName>
</protein>
<evidence type="ECO:0008006" key="3">
    <source>
        <dbReference type="Google" id="ProtNLM"/>
    </source>
</evidence>
<reference evidence="1" key="1">
    <citation type="submission" date="2023-07" db="EMBL/GenBank/DDBJ databases">
        <title>Genome content predicts the carbon catabolic preferences of heterotrophic bacteria.</title>
        <authorList>
            <person name="Gralka M."/>
        </authorList>
    </citation>
    <scope>NUCLEOTIDE SEQUENCE</scope>
    <source>
        <strain evidence="1">6E02</strain>
    </source>
</reference>
<dbReference type="Proteomes" id="UP001177935">
    <property type="component" value="Unassembled WGS sequence"/>
</dbReference>
<dbReference type="Gene3D" id="3.30.40.220">
    <property type="match status" value="1"/>
</dbReference>
<dbReference type="EMBL" id="JAUYVL010000015">
    <property type="protein sequence ID" value="MDP2502893.1"/>
    <property type="molecule type" value="Genomic_DNA"/>
</dbReference>
<dbReference type="AlphaFoldDB" id="A0AB35N2H8"/>
<accession>A0AB35N2H8</accession>
<organism evidence="1 2">
    <name type="scientific">Vibrio splendidus</name>
    <dbReference type="NCBI Taxonomy" id="29497"/>
    <lineage>
        <taxon>Bacteria</taxon>
        <taxon>Pseudomonadati</taxon>
        <taxon>Pseudomonadota</taxon>
        <taxon>Gammaproteobacteria</taxon>
        <taxon>Vibrionales</taxon>
        <taxon>Vibrionaceae</taxon>
        <taxon>Vibrio</taxon>
    </lineage>
</organism>
<sequence length="325" mass="37826">MAVYVANFGRENYAWDECLRRSTIATMNDLGVHPLWEAGDREGYVDYAFKHFRTSKNGKVPKTLASRWFNLMTIINESDGDIWIHRDKDDLWWTTSLPEPSTFETIREPIGNNDEVVICHKPCEKWSKVDLQKRPLKWREIHIKARDFLSTESTLQQLSKNYADYALSLVKGEPLDEWHSLEIWKKKREKADAEAGLVKNFTSWEIAVSRIADTAFHTTKAADGSIVRQKKKVKNMMFNNISVLEEYIKELARDQDYHCALTGLPLNREDHDGDSELNISLDRIDSDGHYEEGNLQIVCKFANRWKSNDDNDLFVRLIEKVREAI</sequence>
<name>A0AB35N2H8_VIBSP</name>
<evidence type="ECO:0000313" key="2">
    <source>
        <dbReference type="Proteomes" id="UP001177935"/>
    </source>
</evidence>
<evidence type="ECO:0000313" key="1">
    <source>
        <dbReference type="EMBL" id="MDP2502893.1"/>
    </source>
</evidence>
<dbReference type="RefSeq" id="WP_133153596.1">
    <property type="nucleotide sequence ID" value="NZ_CAWNUI010000038.1"/>
</dbReference>
<gene>
    <name evidence="1" type="ORF">Q8W42_19450</name>
</gene>